<evidence type="ECO:0008006" key="3">
    <source>
        <dbReference type="Google" id="ProtNLM"/>
    </source>
</evidence>
<organism evidence="1 2">
    <name type="scientific">Cricetibacter osteomyelitidis</name>
    <dbReference type="NCBI Taxonomy" id="1521931"/>
    <lineage>
        <taxon>Bacteria</taxon>
        <taxon>Pseudomonadati</taxon>
        <taxon>Pseudomonadota</taxon>
        <taxon>Gammaproteobacteria</taxon>
        <taxon>Pasteurellales</taxon>
        <taxon>Pasteurellaceae</taxon>
        <taxon>Cricetibacter</taxon>
    </lineage>
</organism>
<dbReference type="OrthoDB" id="5564772at2"/>
<keyword evidence="2" id="KW-1185">Reference proteome</keyword>
<proteinExistence type="predicted"/>
<gene>
    <name evidence="1" type="ORF">EDC44_1296</name>
</gene>
<evidence type="ECO:0000313" key="1">
    <source>
        <dbReference type="EMBL" id="TCP92030.1"/>
    </source>
</evidence>
<evidence type="ECO:0000313" key="2">
    <source>
        <dbReference type="Proteomes" id="UP000295763"/>
    </source>
</evidence>
<dbReference type="RefSeq" id="WP_131978697.1">
    <property type="nucleotide sequence ID" value="NZ_SLYB01000029.1"/>
</dbReference>
<dbReference type="EMBL" id="SLYB01000029">
    <property type="protein sequence ID" value="TCP92030.1"/>
    <property type="molecule type" value="Genomic_DNA"/>
</dbReference>
<dbReference type="AlphaFoldDB" id="A0A4R2SRT1"/>
<dbReference type="InterPro" id="IPR011009">
    <property type="entry name" value="Kinase-like_dom_sf"/>
</dbReference>
<comment type="caution">
    <text evidence="1">The sequence shown here is derived from an EMBL/GenBank/DDBJ whole genome shotgun (WGS) entry which is preliminary data.</text>
</comment>
<name>A0A4R2SRT1_9PAST</name>
<reference evidence="1 2" key="1">
    <citation type="submission" date="2019-03" db="EMBL/GenBank/DDBJ databases">
        <title>Genomic Encyclopedia of Type Strains, Phase IV (KMG-IV): sequencing the most valuable type-strain genomes for metagenomic binning, comparative biology and taxonomic classification.</title>
        <authorList>
            <person name="Goeker M."/>
        </authorList>
    </citation>
    <scope>NUCLEOTIDE SEQUENCE [LARGE SCALE GENOMIC DNA]</scope>
    <source>
        <strain evidence="1 2">DSM 28404</strain>
    </source>
</reference>
<dbReference type="SUPFAM" id="SSF56112">
    <property type="entry name" value="Protein kinase-like (PK-like)"/>
    <property type="match status" value="1"/>
</dbReference>
<dbReference type="Proteomes" id="UP000295763">
    <property type="component" value="Unassembled WGS sequence"/>
</dbReference>
<sequence length="240" mass="28224">MTEFQQYVRELVTQNQGKRIFSFDYNGVKYWIKQPEDVKGVWRLLKPQGMVSFHHELEVLKQLTERQAPIARLVMFDDNFFVLQDAGRTANQWIEDESVSAVQKQQVLNDCATALAELHNKAIIHGRPALRDIAWQNGEVRFLDLESIVHSNNLKYSKMRDVLVFLHGLFRFKLMTDEQVVMAIDHYVAADQQQILPAAFTLLKKLRWIYYLLLPFKPIAKMDLIALYRLFEFGRHRSQI</sequence>
<protein>
    <recommendedName>
        <fullName evidence="3">tRNA A-37 threonylcarbamoyl transferase component Bud32</fullName>
    </recommendedName>
</protein>
<accession>A0A4R2SRT1</accession>